<feature type="domain" description="Replication factor Mcm10 C-terminal" evidence="10">
    <location>
        <begin position="557"/>
        <end position="854"/>
    </location>
</feature>
<keyword evidence="8" id="KW-0539">Nucleus</keyword>
<dbReference type="InterPro" id="IPR015411">
    <property type="entry name" value="Rep_factor_Mcm10_C"/>
</dbReference>
<dbReference type="Pfam" id="PF09332">
    <property type="entry name" value="Mcm10"/>
    <property type="match status" value="1"/>
</dbReference>
<evidence type="ECO:0000313" key="11">
    <source>
        <dbReference type="EMBL" id="JAS35713.1"/>
    </source>
</evidence>
<dbReference type="Pfam" id="PF22379">
    <property type="entry name" value="OB_MCM10"/>
    <property type="match status" value="1"/>
</dbReference>
<comment type="similarity">
    <text evidence="2">Belongs to the MCM10 family.</text>
</comment>
<dbReference type="GO" id="GO:0003697">
    <property type="term" value="F:single-stranded DNA binding"/>
    <property type="evidence" value="ECO:0007669"/>
    <property type="project" value="InterPro"/>
</dbReference>
<comment type="subcellular location">
    <subcellularLocation>
        <location evidence="1">Nucleus</location>
    </subcellularLocation>
</comment>
<name>A0A1B6ECS0_9HEMI</name>
<dbReference type="Pfam" id="PF09329">
    <property type="entry name" value="zf-primase"/>
    <property type="match status" value="1"/>
</dbReference>
<accession>A0A1B6ECS0</accession>
<reference evidence="11" key="1">
    <citation type="submission" date="2015-12" db="EMBL/GenBank/DDBJ databases">
        <title>De novo transcriptome assembly of four potential Pierce s Disease insect vectors from Arizona vineyards.</title>
        <authorList>
            <person name="Tassone E.E."/>
        </authorList>
    </citation>
    <scope>NUCLEOTIDE SEQUENCE</scope>
</reference>
<keyword evidence="6" id="KW-0863">Zinc-finger</keyword>
<evidence type="ECO:0000256" key="6">
    <source>
        <dbReference type="ARBA" id="ARBA00022771"/>
    </source>
</evidence>
<dbReference type="PANTHER" id="PTHR13454">
    <property type="entry name" value="PROTEIN MCM10 HOMOLOG"/>
    <property type="match status" value="1"/>
</dbReference>
<evidence type="ECO:0000256" key="1">
    <source>
        <dbReference type="ARBA" id="ARBA00004123"/>
    </source>
</evidence>
<proteinExistence type="inferred from homology"/>
<keyword evidence="5" id="KW-0479">Metal-binding</keyword>
<sequence length="867" mass="98418">MDFDENLDILASIIDDENVKVNNKTNCAILGLDKSIIDKDGKPSEVHTGDTDSSDDEDNRNNFDSKYNDFGKFVNRKLKENENTSTSLSLQKEKQWSILDETNTHNETNDQNSNSRKNMDHNSYFGINVVNPLISSQLLNEKMKGRQTITFDKLKLHINNINSEIDWVIAGAIVNKSVSTSKKGKQYCVWKISDLKPGLKIATLFLFGKAYKDLWKTNVGMVIAVLNPSVLTSKPGFEENISFSVHNSDQIMIWGTSKDLAFCKALTKSGDHCKSFVNKQDCEYCVYHVKREYKKYTTSRSELQSSTGGSLQKLKKKIFGKNEVFYGGRSFTGMPVLPKKSIKAIEKDKKHLKKLGQTPTLKALLSPRMTNSRLKDSARLQKLFLTEDTMKSNSLTNKNRLQYVDKTSTINTAGDYKQSQPTCSSVTVKWSSEQKQLDRNPISSAQDFKQNQPAFTTKVMKQNNLVFSNQNNAGNFKTTRTNVSVVNTSDFKQSKCDSTSYEISEKNIRTNTFQSKNNNNKQNKKTVEENKIPKDTHFGNFQPTIRPSTVTNSAIKKNQPKRTRFENLVKESPVAKSNSLKIAGVTNSGQDKTTFENLLLLPETKKDAEINMLNLSQTSSSELSTIKKKQDSQPMYLNQKQNSMIDLMAPITYEQAKKVKTNAVEILKKIGPLEKVNPNEVRRGKKRTLSCINEEPKEQILNDEKKKKILSDKFIELMNTTSQNQNLVDSLENEQIDGYFTKMEKKERLEEKMLTTFKIDCKAVKCYKCKYTWFSASELCKSEGHPLKVITTKKRFFKCVNCGKRTVTLDVIPVQQCTLCGCSNWERAAMMKEKIATTLNQLSIRGGEQKFMNSVESNANLDLLVPE</sequence>
<dbReference type="GO" id="GO:0006270">
    <property type="term" value="P:DNA replication initiation"/>
    <property type="evidence" value="ECO:0007669"/>
    <property type="project" value="InterPro"/>
</dbReference>
<keyword evidence="4" id="KW-0235">DNA replication</keyword>
<feature type="region of interest" description="Disordered" evidence="9">
    <location>
        <begin position="38"/>
        <end position="62"/>
    </location>
</feature>
<dbReference type="GO" id="GO:0008270">
    <property type="term" value="F:zinc ion binding"/>
    <property type="evidence" value="ECO:0007669"/>
    <property type="project" value="UniProtKB-KW"/>
</dbReference>
<evidence type="ECO:0000256" key="5">
    <source>
        <dbReference type="ARBA" id="ARBA00022723"/>
    </source>
</evidence>
<keyword evidence="7" id="KW-0862">Zinc</keyword>
<dbReference type="AlphaFoldDB" id="A0A1B6ECS0"/>
<gene>
    <name evidence="11" type="ORF">g.10221</name>
</gene>
<dbReference type="InterPro" id="IPR055065">
    <property type="entry name" value="OB_MCM10"/>
</dbReference>
<dbReference type="InterPro" id="IPR056791">
    <property type="entry name" value="Znf_Mcm10_C"/>
</dbReference>
<dbReference type="PANTHER" id="PTHR13454:SF11">
    <property type="entry name" value="PROTEIN MCM10 HOMOLOG"/>
    <property type="match status" value="1"/>
</dbReference>
<evidence type="ECO:0000256" key="2">
    <source>
        <dbReference type="ARBA" id="ARBA00009679"/>
    </source>
</evidence>
<protein>
    <recommendedName>
        <fullName evidence="3">Protein MCM10 homolog</fullName>
    </recommendedName>
</protein>
<dbReference type="SMART" id="SM01280">
    <property type="entry name" value="Mcm10"/>
    <property type="match status" value="1"/>
</dbReference>
<evidence type="ECO:0000256" key="9">
    <source>
        <dbReference type="SAM" id="MobiDB-lite"/>
    </source>
</evidence>
<evidence type="ECO:0000256" key="8">
    <source>
        <dbReference type="ARBA" id="ARBA00023242"/>
    </source>
</evidence>
<dbReference type="Gene3D" id="2.40.50.140">
    <property type="entry name" value="Nucleic acid-binding proteins"/>
    <property type="match status" value="1"/>
</dbReference>
<feature type="compositionally biased region" description="Basic and acidic residues" evidence="9">
    <location>
        <begin position="38"/>
        <end position="50"/>
    </location>
</feature>
<evidence type="ECO:0000256" key="7">
    <source>
        <dbReference type="ARBA" id="ARBA00022833"/>
    </source>
</evidence>
<dbReference type="InterPro" id="IPR040184">
    <property type="entry name" value="Mcm10"/>
</dbReference>
<evidence type="ECO:0000256" key="4">
    <source>
        <dbReference type="ARBA" id="ARBA00022705"/>
    </source>
</evidence>
<dbReference type="InterPro" id="IPR015408">
    <property type="entry name" value="Znf_Mcm10/DnaG"/>
</dbReference>
<dbReference type="InterPro" id="IPR012340">
    <property type="entry name" value="NA-bd_OB-fold"/>
</dbReference>
<dbReference type="GO" id="GO:0043596">
    <property type="term" value="C:nuclear replication fork"/>
    <property type="evidence" value="ECO:0007669"/>
    <property type="project" value="TreeGrafter"/>
</dbReference>
<evidence type="ECO:0000256" key="3">
    <source>
        <dbReference type="ARBA" id="ARBA00017770"/>
    </source>
</evidence>
<dbReference type="GO" id="GO:0003688">
    <property type="term" value="F:DNA replication origin binding"/>
    <property type="evidence" value="ECO:0007669"/>
    <property type="project" value="TreeGrafter"/>
</dbReference>
<organism evidence="11">
    <name type="scientific">Clastoptera arizonana</name>
    <name type="common">Arizona spittle bug</name>
    <dbReference type="NCBI Taxonomy" id="38151"/>
    <lineage>
        <taxon>Eukaryota</taxon>
        <taxon>Metazoa</taxon>
        <taxon>Ecdysozoa</taxon>
        <taxon>Arthropoda</taxon>
        <taxon>Hexapoda</taxon>
        <taxon>Insecta</taxon>
        <taxon>Pterygota</taxon>
        <taxon>Neoptera</taxon>
        <taxon>Paraneoptera</taxon>
        <taxon>Hemiptera</taxon>
        <taxon>Auchenorrhyncha</taxon>
        <taxon>Cercopoidea</taxon>
        <taxon>Clastopteridae</taxon>
        <taxon>Clastoptera</taxon>
    </lineage>
</organism>
<dbReference type="EMBL" id="GEDC01001585">
    <property type="protein sequence ID" value="JAS35713.1"/>
    <property type="molecule type" value="Transcribed_RNA"/>
</dbReference>
<dbReference type="Pfam" id="PF24863">
    <property type="entry name" value="zf-CCCH_Mcm10"/>
    <property type="match status" value="1"/>
</dbReference>
<evidence type="ECO:0000259" key="10">
    <source>
        <dbReference type="SMART" id="SM01280"/>
    </source>
</evidence>